<accession>A0AAD4VDM4</accession>
<dbReference type="AlphaFoldDB" id="A0AAD4VDM4"/>
<feature type="compositionally biased region" description="Basic and acidic residues" evidence="1">
    <location>
        <begin position="156"/>
        <end position="185"/>
    </location>
</feature>
<organism evidence="2 3">
    <name type="scientific">Prunus dulcis</name>
    <name type="common">Almond</name>
    <name type="synonym">Amygdalus dulcis</name>
    <dbReference type="NCBI Taxonomy" id="3755"/>
    <lineage>
        <taxon>Eukaryota</taxon>
        <taxon>Viridiplantae</taxon>
        <taxon>Streptophyta</taxon>
        <taxon>Embryophyta</taxon>
        <taxon>Tracheophyta</taxon>
        <taxon>Spermatophyta</taxon>
        <taxon>Magnoliopsida</taxon>
        <taxon>eudicotyledons</taxon>
        <taxon>Gunneridae</taxon>
        <taxon>Pentapetalae</taxon>
        <taxon>rosids</taxon>
        <taxon>fabids</taxon>
        <taxon>Rosales</taxon>
        <taxon>Rosaceae</taxon>
        <taxon>Amygdaloideae</taxon>
        <taxon>Amygdaleae</taxon>
        <taxon>Prunus</taxon>
    </lineage>
</organism>
<comment type="caution">
    <text evidence="2">The sequence shown here is derived from an EMBL/GenBank/DDBJ whole genome shotgun (WGS) entry which is preliminary data.</text>
</comment>
<dbReference type="EMBL" id="JAJFAZ020000006">
    <property type="protein sequence ID" value="KAI5322384.1"/>
    <property type="molecule type" value="Genomic_DNA"/>
</dbReference>
<sequence>MTLVCILKQSVQLRALCPSEEEMRQPYWIWPQHRSAVVSAESIPSSCADLDELNKVVSLLRSELFQVKREKDVLELKVIRMEKLLDHCLGPQFEQEVRRDLALLKQRTNRCVVSHLFKGSEEMDDIQWDEGPSNRNEGEEKEDEGIEGGEVQGKPSEVEEGQRKRSEGEQVKIKSSKGEEVQRNQCEKEDNEVMLLGGDIGESTEGTKVEFTVGDIDLDQPTAVLSQLNIWLNDKGKAVELLITEKEEDHSYVEDH</sequence>
<feature type="region of interest" description="Disordered" evidence="1">
    <location>
        <begin position="123"/>
        <end position="185"/>
    </location>
</feature>
<proteinExistence type="predicted"/>
<dbReference type="Proteomes" id="UP001054821">
    <property type="component" value="Chromosome 6"/>
</dbReference>
<evidence type="ECO:0000313" key="2">
    <source>
        <dbReference type="EMBL" id="KAI5322384.1"/>
    </source>
</evidence>
<reference evidence="2 3" key="1">
    <citation type="journal article" date="2022" name="G3 (Bethesda)">
        <title>Whole-genome sequence and methylome profiling of the almond [Prunus dulcis (Mill.) D.A. Webb] cultivar 'Nonpareil'.</title>
        <authorList>
            <person name="D'Amico-Willman K.M."/>
            <person name="Ouma W.Z."/>
            <person name="Meulia T."/>
            <person name="Sideli G.M."/>
            <person name="Gradziel T.M."/>
            <person name="Fresnedo-Ramirez J."/>
        </authorList>
    </citation>
    <scope>NUCLEOTIDE SEQUENCE [LARGE SCALE GENOMIC DNA]</scope>
    <source>
        <strain evidence="2">Clone GOH B32 T37-40</strain>
    </source>
</reference>
<evidence type="ECO:0000256" key="1">
    <source>
        <dbReference type="SAM" id="MobiDB-lite"/>
    </source>
</evidence>
<protein>
    <submittedName>
        <fullName evidence="2">Uncharacterized protein</fullName>
    </submittedName>
</protein>
<evidence type="ECO:0000313" key="3">
    <source>
        <dbReference type="Proteomes" id="UP001054821"/>
    </source>
</evidence>
<gene>
    <name evidence="2" type="ORF">L3X38_031456</name>
</gene>
<name>A0AAD4VDM4_PRUDU</name>
<keyword evidence="3" id="KW-1185">Reference proteome</keyword>